<keyword evidence="6 10" id="KW-0067">ATP-binding</keyword>
<evidence type="ECO:0000256" key="10">
    <source>
        <dbReference type="RuleBase" id="RU365068"/>
    </source>
</evidence>
<dbReference type="SMART" id="SM00487">
    <property type="entry name" value="DEXDc"/>
    <property type="match status" value="1"/>
</dbReference>
<dbReference type="SUPFAM" id="SSF52540">
    <property type="entry name" value="P-loop containing nucleoside triphosphate hydrolases"/>
    <property type="match status" value="2"/>
</dbReference>
<dbReference type="Gene3D" id="3.40.50.300">
    <property type="entry name" value="P-loop containing nucleotide triphosphate hydrolases"/>
    <property type="match status" value="2"/>
</dbReference>
<evidence type="ECO:0000256" key="7">
    <source>
        <dbReference type="ARBA" id="ARBA00022884"/>
    </source>
</evidence>
<dbReference type="Pfam" id="PF00270">
    <property type="entry name" value="DEAD"/>
    <property type="match status" value="2"/>
</dbReference>
<evidence type="ECO:0000256" key="1">
    <source>
        <dbReference type="ARBA" id="ARBA00004604"/>
    </source>
</evidence>
<feature type="compositionally biased region" description="Polar residues" evidence="11">
    <location>
        <begin position="88"/>
        <end position="102"/>
    </location>
</feature>
<dbReference type="AlphaFoldDB" id="A0A232LNF5"/>
<evidence type="ECO:0000256" key="3">
    <source>
        <dbReference type="ARBA" id="ARBA00022741"/>
    </source>
</evidence>
<comment type="caution">
    <text evidence="15">The sequence shown here is derived from an EMBL/GenBank/DDBJ whole genome shotgun (WGS) entry which is preliminary data.</text>
</comment>
<dbReference type="InterPro" id="IPR014001">
    <property type="entry name" value="Helicase_ATP-bd"/>
</dbReference>
<dbReference type="InterPro" id="IPR027417">
    <property type="entry name" value="P-loop_NTPase"/>
</dbReference>
<feature type="region of interest" description="Disordered" evidence="11">
    <location>
        <begin position="603"/>
        <end position="657"/>
    </location>
</feature>
<comment type="subcellular location">
    <subcellularLocation>
        <location evidence="1">Nucleus</location>
        <location evidence="1">Nucleolus</location>
    </subcellularLocation>
</comment>
<evidence type="ECO:0000256" key="8">
    <source>
        <dbReference type="ARBA" id="ARBA00047984"/>
    </source>
</evidence>
<dbReference type="GO" id="GO:0016787">
    <property type="term" value="F:hydrolase activity"/>
    <property type="evidence" value="ECO:0007669"/>
    <property type="project" value="UniProtKB-KW"/>
</dbReference>
<evidence type="ECO:0000313" key="16">
    <source>
        <dbReference type="Proteomes" id="UP000243515"/>
    </source>
</evidence>
<dbReference type="PROSITE" id="PS51192">
    <property type="entry name" value="HELICASE_ATP_BIND_1"/>
    <property type="match status" value="1"/>
</dbReference>
<evidence type="ECO:0000259" key="12">
    <source>
        <dbReference type="PROSITE" id="PS51192"/>
    </source>
</evidence>
<proteinExistence type="inferred from homology"/>
<dbReference type="GO" id="GO:0005524">
    <property type="term" value="F:ATP binding"/>
    <property type="evidence" value="ECO:0007669"/>
    <property type="project" value="UniProtKB-UniRule"/>
</dbReference>
<comment type="function">
    <text evidence="10">RNA helicase.</text>
</comment>
<dbReference type="CDD" id="cd18787">
    <property type="entry name" value="SF2_C_DEAD"/>
    <property type="match status" value="1"/>
</dbReference>
<keyword evidence="16" id="KW-1185">Reference proteome</keyword>
<comment type="catalytic activity">
    <reaction evidence="8 10">
        <text>ATP + H2O = ADP + phosphate + H(+)</text>
        <dbReference type="Rhea" id="RHEA:13065"/>
        <dbReference type="ChEBI" id="CHEBI:15377"/>
        <dbReference type="ChEBI" id="CHEBI:15378"/>
        <dbReference type="ChEBI" id="CHEBI:30616"/>
        <dbReference type="ChEBI" id="CHEBI:43474"/>
        <dbReference type="ChEBI" id="CHEBI:456216"/>
        <dbReference type="EC" id="3.6.4.13"/>
    </reaction>
</comment>
<evidence type="ECO:0000259" key="13">
    <source>
        <dbReference type="PROSITE" id="PS51194"/>
    </source>
</evidence>
<reference evidence="15 16" key="1">
    <citation type="journal article" date="2015" name="Environ. Microbiol.">
        <title>Metagenome sequence of Elaphomyces granulatus from sporocarp tissue reveals Ascomycota ectomycorrhizal fingerprints of genome expansion and a Proteobacteria-rich microbiome.</title>
        <authorList>
            <person name="Quandt C.A."/>
            <person name="Kohler A."/>
            <person name="Hesse C.N."/>
            <person name="Sharpton T.J."/>
            <person name="Martin F."/>
            <person name="Spatafora J.W."/>
        </authorList>
    </citation>
    <scope>NUCLEOTIDE SEQUENCE [LARGE SCALE GENOMIC DNA]</scope>
    <source>
        <strain evidence="15 16">OSC145934</strain>
    </source>
</reference>
<evidence type="ECO:0000256" key="4">
    <source>
        <dbReference type="ARBA" id="ARBA00022801"/>
    </source>
</evidence>
<dbReference type="GO" id="GO:0003723">
    <property type="term" value="F:RNA binding"/>
    <property type="evidence" value="ECO:0007669"/>
    <property type="project" value="UniProtKB-UniRule"/>
</dbReference>
<evidence type="ECO:0000256" key="11">
    <source>
        <dbReference type="SAM" id="MobiDB-lite"/>
    </source>
</evidence>
<keyword evidence="2" id="KW-0698">rRNA processing</keyword>
<protein>
    <recommendedName>
        <fullName evidence="10">ATP-dependent RNA helicase</fullName>
        <ecNumber evidence="10">3.6.4.13</ecNumber>
    </recommendedName>
</protein>
<evidence type="ECO:0000256" key="5">
    <source>
        <dbReference type="ARBA" id="ARBA00022806"/>
    </source>
</evidence>
<dbReference type="EMBL" id="NPHW01006576">
    <property type="protein sequence ID" value="OXV05693.1"/>
    <property type="molecule type" value="Genomic_DNA"/>
</dbReference>
<dbReference type="InterPro" id="IPR014014">
    <property type="entry name" value="RNA_helicase_DEAD_Q_motif"/>
</dbReference>
<gene>
    <name evidence="15" type="ORF">Egran_06539</name>
</gene>
<name>A0A232LNF5_9EURO</name>
<feature type="compositionally biased region" description="Basic and acidic residues" evidence="11">
    <location>
        <begin position="63"/>
        <end position="87"/>
    </location>
</feature>
<sequence>MAGAFFARFIPPTKKDLRFSKPSEALQKRKRGLDSQVTDASTPPPSPKKQKKSEGVPSSGNKEVYKKDKRFRSAVDDSVQKAPDGEKTNASTPADETETISSEGKKDLAKRQPVKCDPRKIEASPDITKTEDIILQNGIPDNLVQNGKSSKRERKQRPKRLEVNGSDAEIASVKHSKILSRFKKSTVESKVIQNDPLDVAGNVKGTNEAIEPVVAHGLEPLPQPLLATSDSDEKPSYSSLPPWLAKPLIISADRRVKFADLGIDTKLLKILDDHGYKEAFAVQSTVIPLLLPTPSYHPGDLCISAATGSGKTLSYVLPMIKALDTSTATRLRGLIVVPTRELVKQARETCELCAAGTGLRVGTALGNVAIRDEQRTLMRVDSVYDPQSSAEQQQNYMKAEHWTQFNLHDYVSEIKGLNVPLPGYVSRREPNVDILISTPGRLVDHIRFTKGFNLHHLQWLVIDEADRLLNESFQEWVDVVMNSLDTGRSFDVFGATGKFLSNFGVSMSRKHPRKVVLSATMTKDISKLNSLRLVNPKLVVIGASETEKLADPQHSTAKIEDVALITLPPTLKEHSVPAGDGSEKPLYLLRVLLHHIGVDPSTKNALRRRASLQKSDSSHHASSSDSSDSLSSPSLSDSESSSGESTPSSDYKPATSSPNENIARVLVFTRSSEAASRLSRLLSLLCPSIASKVGTIIKSSKSSASRKTLSSYRQGKVTIIIATDRASRGLDLPSLTHVINYDVPTSLTVYVHRVGRTARAGSKGSAWTLVTHGEGKWFSATITKDSDGKIVRSGAMERVNVKLDSMKDIKKEYGAALDRLEIEVKTDFRSKRPSRTGRAIVGS</sequence>
<evidence type="ECO:0000256" key="9">
    <source>
        <dbReference type="PROSITE-ProRule" id="PRU00552"/>
    </source>
</evidence>
<feature type="domain" description="Helicase C-terminal" evidence="13">
    <location>
        <begin position="650"/>
        <end position="814"/>
    </location>
</feature>
<dbReference type="PROSITE" id="PS51194">
    <property type="entry name" value="HELICASE_CTER"/>
    <property type="match status" value="1"/>
</dbReference>
<feature type="domain" description="Helicase ATP-binding" evidence="12">
    <location>
        <begin position="292"/>
        <end position="539"/>
    </location>
</feature>
<evidence type="ECO:0000256" key="2">
    <source>
        <dbReference type="ARBA" id="ARBA00022552"/>
    </source>
</evidence>
<dbReference type="SMART" id="SM00490">
    <property type="entry name" value="HELICc"/>
    <property type="match status" value="1"/>
</dbReference>
<feature type="domain" description="DEAD-box RNA helicase Q" evidence="14">
    <location>
        <begin position="256"/>
        <end position="284"/>
    </location>
</feature>
<organism evidence="15 16">
    <name type="scientific">Elaphomyces granulatus</name>
    <dbReference type="NCBI Taxonomy" id="519963"/>
    <lineage>
        <taxon>Eukaryota</taxon>
        <taxon>Fungi</taxon>
        <taxon>Dikarya</taxon>
        <taxon>Ascomycota</taxon>
        <taxon>Pezizomycotina</taxon>
        <taxon>Eurotiomycetes</taxon>
        <taxon>Eurotiomycetidae</taxon>
        <taxon>Eurotiales</taxon>
        <taxon>Elaphomycetaceae</taxon>
        <taxon>Elaphomyces</taxon>
    </lineage>
</organism>
<dbReference type="OrthoDB" id="3370at2759"/>
<dbReference type="InterPro" id="IPR000629">
    <property type="entry name" value="RNA-helicase_DEAD-box_CS"/>
</dbReference>
<evidence type="ECO:0000259" key="14">
    <source>
        <dbReference type="PROSITE" id="PS51195"/>
    </source>
</evidence>
<feature type="short sequence motif" description="Q motif" evidence="9">
    <location>
        <begin position="256"/>
        <end position="284"/>
    </location>
</feature>
<dbReference type="PANTHER" id="PTHR24031">
    <property type="entry name" value="RNA HELICASE"/>
    <property type="match status" value="1"/>
</dbReference>
<dbReference type="CDD" id="cd17956">
    <property type="entry name" value="DEADc_DDX51"/>
    <property type="match status" value="1"/>
</dbReference>
<dbReference type="GO" id="GO:0005730">
    <property type="term" value="C:nucleolus"/>
    <property type="evidence" value="ECO:0007669"/>
    <property type="project" value="UniProtKB-SubCell"/>
</dbReference>
<dbReference type="InterPro" id="IPR001650">
    <property type="entry name" value="Helicase_C-like"/>
</dbReference>
<dbReference type="GO" id="GO:0003724">
    <property type="term" value="F:RNA helicase activity"/>
    <property type="evidence" value="ECO:0007669"/>
    <property type="project" value="UniProtKB-EC"/>
</dbReference>
<feature type="compositionally biased region" description="Basic and acidic residues" evidence="11">
    <location>
        <begin position="103"/>
        <end position="132"/>
    </location>
</feature>
<feature type="compositionally biased region" description="Basic residues" evidence="11">
    <location>
        <begin position="149"/>
        <end position="158"/>
    </location>
</feature>
<keyword evidence="5 10" id="KW-0347">Helicase</keyword>
<evidence type="ECO:0000256" key="6">
    <source>
        <dbReference type="ARBA" id="ARBA00022840"/>
    </source>
</evidence>
<keyword evidence="3 10" id="KW-0547">Nucleotide-binding</keyword>
<accession>A0A232LNF5</accession>
<dbReference type="Proteomes" id="UP000243515">
    <property type="component" value="Unassembled WGS sequence"/>
</dbReference>
<dbReference type="InterPro" id="IPR011545">
    <property type="entry name" value="DEAD/DEAH_box_helicase_dom"/>
</dbReference>
<comment type="domain">
    <text evidence="10">The Q motif is unique to and characteristic of the DEAD box family of RNA helicases and controls ATP binding and hydrolysis.</text>
</comment>
<evidence type="ECO:0000313" key="15">
    <source>
        <dbReference type="EMBL" id="OXV05693.1"/>
    </source>
</evidence>
<dbReference type="GO" id="GO:0006364">
    <property type="term" value="P:rRNA processing"/>
    <property type="evidence" value="ECO:0007669"/>
    <property type="project" value="UniProtKB-KW"/>
</dbReference>
<keyword evidence="7 10" id="KW-0694">RNA-binding</keyword>
<feature type="compositionally biased region" description="Low complexity" evidence="11">
    <location>
        <begin position="620"/>
        <end position="650"/>
    </location>
</feature>
<dbReference type="Pfam" id="PF00271">
    <property type="entry name" value="Helicase_C"/>
    <property type="match status" value="1"/>
</dbReference>
<keyword evidence="4 10" id="KW-0378">Hydrolase</keyword>
<feature type="region of interest" description="Disordered" evidence="11">
    <location>
        <begin position="1"/>
        <end position="165"/>
    </location>
</feature>
<dbReference type="PROSITE" id="PS00039">
    <property type="entry name" value="DEAD_ATP_HELICASE"/>
    <property type="match status" value="1"/>
</dbReference>
<comment type="similarity">
    <text evidence="10">Belongs to the DEAD box helicase family.</text>
</comment>
<dbReference type="PROSITE" id="PS51195">
    <property type="entry name" value="Q_MOTIF"/>
    <property type="match status" value="1"/>
</dbReference>
<dbReference type="EC" id="3.6.4.13" evidence="10"/>